<dbReference type="AlphaFoldDB" id="U3AY41"/>
<dbReference type="SUPFAM" id="SSF109709">
    <property type="entry name" value="KorB DNA-binding domain-like"/>
    <property type="match status" value="1"/>
</dbReference>
<evidence type="ECO:0000313" key="1">
    <source>
        <dbReference type="EMBL" id="GAD78650.1"/>
    </source>
</evidence>
<name>U3AY41_9VIBR</name>
<organism evidence="1 2">
    <name type="scientific">Vibrio ezurae NBRC 102218</name>
    <dbReference type="NCBI Taxonomy" id="1219080"/>
    <lineage>
        <taxon>Bacteria</taxon>
        <taxon>Pseudomonadati</taxon>
        <taxon>Pseudomonadota</taxon>
        <taxon>Gammaproteobacteria</taxon>
        <taxon>Vibrionales</taxon>
        <taxon>Vibrionaceae</taxon>
        <taxon>Vibrio</taxon>
    </lineage>
</organism>
<evidence type="ECO:0000313" key="2">
    <source>
        <dbReference type="Proteomes" id="UP000016562"/>
    </source>
</evidence>
<accession>U3AY41</accession>
<keyword evidence="2" id="KW-1185">Reference proteome</keyword>
<reference evidence="1 2" key="1">
    <citation type="submission" date="2013-09" db="EMBL/GenBank/DDBJ databases">
        <title>Whole genome shotgun sequence of Vibrio ezurae NBRC 102218.</title>
        <authorList>
            <person name="Yoshida I."/>
            <person name="Hosoyama A."/>
            <person name="Numata M."/>
            <person name="Hashimoto M."/>
            <person name="Hosoyama Y."/>
            <person name="Tsuchikane K."/>
            <person name="Noguchi M."/>
            <person name="Hirakata S."/>
            <person name="Ichikawa N."/>
            <person name="Ohji S."/>
            <person name="Yamazoe A."/>
            <person name="Fujita N."/>
        </authorList>
    </citation>
    <scope>NUCLEOTIDE SEQUENCE [LARGE SCALE GENOMIC DNA]</scope>
    <source>
        <strain evidence="1 2">NBRC 102218</strain>
    </source>
</reference>
<dbReference type="RefSeq" id="WP_021712373.1">
    <property type="nucleotide sequence ID" value="NZ_BATM01000005.1"/>
</dbReference>
<dbReference type="EMBL" id="BATM01000005">
    <property type="protein sequence ID" value="GAD78650.1"/>
    <property type="molecule type" value="Genomic_DNA"/>
</dbReference>
<sequence length="296" mass="34564">MSKNNFIDKLISTKETFISTSKTIKYSKQELTYDELNEYVEYSPSLRPCFVENKEVQGNKQVVPAFGYFSEEKKKIILVSSFCDFQKFKSNKSDDKFTIVSILNSGDNCYQAFTLMHLMKETDGVSEYQKAMFVEHSVKSGRAQKKIAKDWGVHPSYISKLMRFTKINEVIFNKIIPDMLTHDDVDHIHALQKLEIKNSKKYNNIIAGLEELENCNLETQHVNTIKFIVKMMFEYKSASSETYLYRKDNKYILLKKKGSSKLEIYFYHIDGELLNTLINDMTQTAKSYYDTTQRVD</sequence>
<gene>
    <name evidence="1" type="ORF">VEZ01S_05_00380</name>
</gene>
<comment type="caution">
    <text evidence="1">The sequence shown here is derived from an EMBL/GenBank/DDBJ whole genome shotgun (WGS) entry which is preliminary data.</text>
</comment>
<proteinExistence type="predicted"/>
<protein>
    <submittedName>
        <fullName evidence="1">Uncharacterized protein</fullName>
    </submittedName>
</protein>
<dbReference type="Proteomes" id="UP000016562">
    <property type="component" value="Unassembled WGS sequence"/>
</dbReference>